<evidence type="ECO:0000313" key="2">
    <source>
        <dbReference type="EMBL" id="QDR82397.1"/>
    </source>
</evidence>
<dbReference type="Proteomes" id="UP000320776">
    <property type="component" value="Chromosome"/>
</dbReference>
<dbReference type="Pfam" id="PF13354">
    <property type="entry name" value="Beta-lactamase2"/>
    <property type="match status" value="1"/>
</dbReference>
<keyword evidence="2" id="KW-0378">Hydrolase</keyword>
<dbReference type="SUPFAM" id="SSF56601">
    <property type="entry name" value="beta-lactamase/transpeptidase-like"/>
    <property type="match status" value="1"/>
</dbReference>
<gene>
    <name evidence="2" type="primary">per1</name>
    <name evidence="2" type="ORF">SPTER_38230</name>
</gene>
<dbReference type="PANTHER" id="PTHR35333">
    <property type="entry name" value="BETA-LACTAMASE"/>
    <property type="match status" value="1"/>
</dbReference>
<dbReference type="OrthoDB" id="9775096at2"/>
<dbReference type="GO" id="GO:0046677">
    <property type="term" value="P:response to antibiotic"/>
    <property type="evidence" value="ECO:0007669"/>
    <property type="project" value="InterPro"/>
</dbReference>
<protein>
    <submittedName>
        <fullName evidence="2">Extended-spectrum beta-lactamase PER-1</fullName>
        <ecNumber evidence="2">3.5.2.6</ecNumber>
    </submittedName>
</protein>
<evidence type="ECO:0000259" key="1">
    <source>
        <dbReference type="Pfam" id="PF13354"/>
    </source>
</evidence>
<dbReference type="EMBL" id="CP036259">
    <property type="protein sequence ID" value="QDR82397.1"/>
    <property type="molecule type" value="Genomic_DNA"/>
</dbReference>
<dbReference type="GO" id="GO:0008800">
    <property type="term" value="F:beta-lactamase activity"/>
    <property type="evidence" value="ECO:0007669"/>
    <property type="project" value="UniProtKB-EC"/>
</dbReference>
<sequence length="259" mass="27461">MERLHTKIQTLLAQYSCRSAVIVRNESTGNALAINPAMVFPAASMIKIPIMIEVMRQAAAGKLPLAKTVAITSQMQTGGAGILKELQPGIKMTVAELVTLMIILSDNTATNVLIDLAGMAAINAAITGLGLRSTVLQRKMMDFAAAKAGRENLTSAADLARLFAGIAGSTPAVPPPYNAMMLDILKRQQIRDKLPFYLPAEVIIAHKTGTLAGAEHDGGILFAPGGPYIICVLTAELTANYEGLQLVAMIGKIIYEYIA</sequence>
<keyword evidence="3" id="KW-1185">Reference proteome</keyword>
<dbReference type="KEGG" id="sted:SPTER_38230"/>
<dbReference type="EC" id="3.5.2.6" evidence="2"/>
<feature type="domain" description="Beta-lactamase class A catalytic" evidence="1">
    <location>
        <begin position="21"/>
        <end position="234"/>
    </location>
</feature>
<dbReference type="RefSeq" id="WP_144351790.1">
    <property type="nucleotide sequence ID" value="NZ_CP036259.1"/>
</dbReference>
<dbReference type="Gene3D" id="3.40.710.10">
    <property type="entry name" value="DD-peptidase/beta-lactamase superfamily"/>
    <property type="match status" value="1"/>
</dbReference>
<reference evidence="2 3" key="1">
    <citation type="submission" date="2019-02" db="EMBL/GenBank/DDBJ databases">
        <title>Closed genome of Sporomusa termitida DSM 4440.</title>
        <authorList>
            <person name="Poehlein A."/>
            <person name="Daniel R."/>
        </authorList>
    </citation>
    <scope>NUCLEOTIDE SEQUENCE [LARGE SCALE GENOMIC DNA]</scope>
    <source>
        <strain evidence="2 3">DSM 4440</strain>
    </source>
</reference>
<accession>A0A517DYG6</accession>
<dbReference type="InterPro" id="IPR012338">
    <property type="entry name" value="Beta-lactam/transpept-like"/>
</dbReference>
<dbReference type="AlphaFoldDB" id="A0A517DYG6"/>
<dbReference type="GO" id="GO:0030655">
    <property type="term" value="P:beta-lactam antibiotic catabolic process"/>
    <property type="evidence" value="ECO:0007669"/>
    <property type="project" value="InterPro"/>
</dbReference>
<dbReference type="PANTHER" id="PTHR35333:SF3">
    <property type="entry name" value="BETA-LACTAMASE-TYPE TRANSPEPTIDASE FOLD CONTAINING PROTEIN"/>
    <property type="match status" value="1"/>
</dbReference>
<proteinExistence type="predicted"/>
<evidence type="ECO:0000313" key="3">
    <source>
        <dbReference type="Proteomes" id="UP000320776"/>
    </source>
</evidence>
<name>A0A517DYG6_9FIRM</name>
<dbReference type="InterPro" id="IPR000871">
    <property type="entry name" value="Beta-lactam_class-A"/>
</dbReference>
<dbReference type="InterPro" id="IPR045155">
    <property type="entry name" value="Beta-lactam_cat"/>
</dbReference>
<organism evidence="2 3">
    <name type="scientific">Sporomusa termitida</name>
    <dbReference type="NCBI Taxonomy" id="2377"/>
    <lineage>
        <taxon>Bacteria</taxon>
        <taxon>Bacillati</taxon>
        <taxon>Bacillota</taxon>
        <taxon>Negativicutes</taxon>
        <taxon>Selenomonadales</taxon>
        <taxon>Sporomusaceae</taxon>
        <taxon>Sporomusa</taxon>
    </lineage>
</organism>